<dbReference type="AlphaFoldDB" id="A0A382EY19"/>
<dbReference type="Gene3D" id="2.60.120.200">
    <property type="match status" value="1"/>
</dbReference>
<dbReference type="InterPro" id="IPR025975">
    <property type="entry name" value="Polysacc_lyase"/>
</dbReference>
<proteinExistence type="predicted"/>
<gene>
    <name evidence="1" type="ORF">METZ01_LOCUS208500</name>
</gene>
<reference evidence="1" key="1">
    <citation type="submission" date="2018-05" db="EMBL/GenBank/DDBJ databases">
        <authorList>
            <person name="Lanie J.A."/>
            <person name="Ng W.-L."/>
            <person name="Kazmierczak K.M."/>
            <person name="Andrzejewski T.M."/>
            <person name="Davidsen T.M."/>
            <person name="Wayne K.J."/>
            <person name="Tettelin H."/>
            <person name="Glass J.I."/>
            <person name="Rusch D."/>
            <person name="Podicherti R."/>
            <person name="Tsui H.-C.T."/>
            <person name="Winkler M.E."/>
        </authorList>
    </citation>
    <scope>NUCLEOTIDE SEQUENCE</scope>
</reference>
<protein>
    <submittedName>
        <fullName evidence="1">Uncharacterized protein</fullName>
    </submittedName>
</protein>
<evidence type="ECO:0000313" key="1">
    <source>
        <dbReference type="EMBL" id="SVB55646.1"/>
    </source>
</evidence>
<dbReference type="Pfam" id="PF14099">
    <property type="entry name" value="Polysacc_lyase"/>
    <property type="match status" value="1"/>
</dbReference>
<dbReference type="EMBL" id="UINC01046973">
    <property type="protein sequence ID" value="SVB55646.1"/>
    <property type="molecule type" value="Genomic_DNA"/>
</dbReference>
<accession>A0A382EY19</accession>
<sequence>MKKLFLLLILSFFSTQSFAGSCPDGSEPVKSVSADGTYFVYNCGTNNSANETKKSDTKTVKANSKTTVNWACNSCIQDGIRKQVHLPEDVLSGLSYEKYILSPEPPDYIVNVLDKSDGHPVRAGNKSIRFEVRPGDCFSVKVADGVYDSFDCTIYPLIEGQGDRERFEIQSEILEIKEHWFSWSIYFPEDFKNNWPIKSNFGQFKERGGWDPIWMFEQYPDGLGVTKEGGINGTDTAHFNLLSNAQAPGKWNDIIIHAKFSKKDDGFFIVWVNNALKVNYKGATMKAKDVVQRFGIYRTGISRYENQKNLKGLKKCVIENEGPYWEEQAVRGFTHNWEMNHDWSKILYEKCNGYYDEIELPNDVVYFDEIRRADSCEELGSLHDCNNLAILDTE</sequence>
<dbReference type="PROSITE" id="PS51257">
    <property type="entry name" value="PROKAR_LIPOPROTEIN"/>
    <property type="match status" value="1"/>
</dbReference>
<organism evidence="1">
    <name type="scientific">marine metagenome</name>
    <dbReference type="NCBI Taxonomy" id="408172"/>
    <lineage>
        <taxon>unclassified sequences</taxon>
        <taxon>metagenomes</taxon>
        <taxon>ecological metagenomes</taxon>
    </lineage>
</organism>
<name>A0A382EY19_9ZZZZ</name>